<evidence type="ECO:0000313" key="3">
    <source>
        <dbReference type="Proteomes" id="UP000000305"/>
    </source>
</evidence>
<feature type="non-terminal residue" evidence="2">
    <location>
        <position position="198"/>
    </location>
</feature>
<dbReference type="KEGG" id="dpx:DAPPUDRAFT_14513"/>
<dbReference type="Gene3D" id="3.60.10.10">
    <property type="entry name" value="Endonuclease/exonuclease/phosphatase"/>
    <property type="match status" value="1"/>
</dbReference>
<feature type="domain" description="Endonuclease/exonuclease/phosphatase" evidence="1">
    <location>
        <begin position="91"/>
        <end position="197"/>
    </location>
</feature>
<dbReference type="PhylomeDB" id="E9HHJ0"/>
<dbReference type="PANTHER" id="PTHR46670">
    <property type="entry name" value="ENDO/EXONUCLEASE/PHOSPHATASE DOMAIN-CONTAINING PROTEIN"/>
    <property type="match status" value="1"/>
</dbReference>
<keyword evidence="3" id="KW-1185">Reference proteome</keyword>
<evidence type="ECO:0000313" key="2">
    <source>
        <dbReference type="EMBL" id="EFX68785.1"/>
    </source>
</evidence>
<dbReference type="STRING" id="6669.E9HHJ0"/>
<proteinExistence type="predicted"/>
<dbReference type="GO" id="GO:0003824">
    <property type="term" value="F:catalytic activity"/>
    <property type="evidence" value="ECO:0007669"/>
    <property type="project" value="InterPro"/>
</dbReference>
<dbReference type="Pfam" id="PF14529">
    <property type="entry name" value="Exo_endo_phos_2"/>
    <property type="match status" value="1"/>
</dbReference>
<protein>
    <recommendedName>
        <fullName evidence="1">Endonuclease/exonuclease/phosphatase domain-containing protein</fullName>
    </recommendedName>
</protein>
<name>E9HHJ0_DAPPU</name>
<organism evidence="2 3">
    <name type="scientific">Daphnia pulex</name>
    <name type="common">Water flea</name>
    <dbReference type="NCBI Taxonomy" id="6669"/>
    <lineage>
        <taxon>Eukaryota</taxon>
        <taxon>Metazoa</taxon>
        <taxon>Ecdysozoa</taxon>
        <taxon>Arthropoda</taxon>
        <taxon>Crustacea</taxon>
        <taxon>Branchiopoda</taxon>
        <taxon>Diplostraca</taxon>
        <taxon>Cladocera</taxon>
        <taxon>Anomopoda</taxon>
        <taxon>Daphniidae</taxon>
        <taxon>Daphnia</taxon>
    </lineage>
</organism>
<dbReference type="AlphaFoldDB" id="E9HHJ0"/>
<dbReference type="InterPro" id="IPR036691">
    <property type="entry name" value="Endo/exonu/phosph_ase_sf"/>
</dbReference>
<dbReference type="eggNOG" id="ENOG502SUNW">
    <property type="taxonomic scope" value="Eukaryota"/>
</dbReference>
<dbReference type="SUPFAM" id="SSF56219">
    <property type="entry name" value="DNase I-like"/>
    <property type="match status" value="1"/>
</dbReference>
<dbReference type="EMBL" id="GL732648">
    <property type="protein sequence ID" value="EFX68785.1"/>
    <property type="molecule type" value="Genomic_DNA"/>
</dbReference>
<gene>
    <name evidence="2" type="ORF">DAPPUDRAFT_14513</name>
</gene>
<dbReference type="OMA" id="KEATHVH"/>
<reference evidence="2 3" key="1">
    <citation type="journal article" date="2011" name="Science">
        <title>The ecoresponsive genome of Daphnia pulex.</title>
        <authorList>
            <person name="Colbourne J.K."/>
            <person name="Pfrender M.E."/>
            <person name="Gilbert D."/>
            <person name="Thomas W.K."/>
            <person name="Tucker A."/>
            <person name="Oakley T.H."/>
            <person name="Tokishita S."/>
            <person name="Aerts A."/>
            <person name="Arnold G.J."/>
            <person name="Basu M.K."/>
            <person name="Bauer D.J."/>
            <person name="Caceres C.E."/>
            <person name="Carmel L."/>
            <person name="Casola C."/>
            <person name="Choi J.H."/>
            <person name="Detter J.C."/>
            <person name="Dong Q."/>
            <person name="Dusheyko S."/>
            <person name="Eads B.D."/>
            <person name="Frohlich T."/>
            <person name="Geiler-Samerotte K.A."/>
            <person name="Gerlach D."/>
            <person name="Hatcher P."/>
            <person name="Jogdeo S."/>
            <person name="Krijgsveld J."/>
            <person name="Kriventseva E.V."/>
            <person name="Kultz D."/>
            <person name="Laforsch C."/>
            <person name="Lindquist E."/>
            <person name="Lopez J."/>
            <person name="Manak J.R."/>
            <person name="Muller J."/>
            <person name="Pangilinan J."/>
            <person name="Patwardhan R.P."/>
            <person name="Pitluck S."/>
            <person name="Pritham E.J."/>
            <person name="Rechtsteiner A."/>
            <person name="Rho M."/>
            <person name="Rogozin I.B."/>
            <person name="Sakarya O."/>
            <person name="Salamov A."/>
            <person name="Schaack S."/>
            <person name="Shapiro H."/>
            <person name="Shiga Y."/>
            <person name="Skalitzky C."/>
            <person name="Smith Z."/>
            <person name="Souvorov A."/>
            <person name="Sung W."/>
            <person name="Tang Z."/>
            <person name="Tsuchiya D."/>
            <person name="Tu H."/>
            <person name="Vos H."/>
            <person name="Wang M."/>
            <person name="Wolf Y.I."/>
            <person name="Yamagata H."/>
            <person name="Yamada T."/>
            <person name="Ye Y."/>
            <person name="Shaw J.R."/>
            <person name="Andrews J."/>
            <person name="Crease T.J."/>
            <person name="Tang H."/>
            <person name="Lucas S.M."/>
            <person name="Robertson H.M."/>
            <person name="Bork P."/>
            <person name="Koonin E.V."/>
            <person name="Zdobnov E.M."/>
            <person name="Grigoriev I.V."/>
            <person name="Lynch M."/>
            <person name="Boore J.L."/>
        </authorList>
    </citation>
    <scope>NUCLEOTIDE SEQUENCE [LARGE SCALE GENOMIC DNA]</scope>
</reference>
<dbReference type="HOGENOM" id="CLU_000680_39_4_1"/>
<evidence type="ECO:0000259" key="1">
    <source>
        <dbReference type="Pfam" id="PF14529"/>
    </source>
</evidence>
<accession>E9HHJ0</accession>
<dbReference type="OrthoDB" id="6762350at2759"/>
<dbReference type="InterPro" id="IPR005135">
    <property type="entry name" value="Endo/exonuclease/phosphatase"/>
</dbReference>
<dbReference type="InParanoid" id="E9HHJ0"/>
<dbReference type="Proteomes" id="UP000000305">
    <property type="component" value="Unassembled WGS sequence"/>
</dbReference>
<sequence>EIHYFLHSTSISVLAITETWFTIDHGSDDLRAFCPDGYSAVHVPRCGSKGGGVAILYRNTIRVDPPPLDLTISATTFEWLSLSLVVNSVSIRLFVVYRPPRSCIPTFLTEFSHLLDLVIDMPGKLLVVGDFNLHVDLAEDGSARRFRDMVDSYGLCQHVKEATHVHGHTLDLVLSSKSENLVSDAFVSELISDHFAVI</sequence>
<dbReference type="PANTHER" id="PTHR46670:SF3">
    <property type="entry name" value="ENDONUCLEASE_EXONUCLEASE_PHOSPHATASE DOMAIN-CONTAINING PROTEIN"/>
    <property type="match status" value="1"/>
</dbReference>
<feature type="non-terminal residue" evidence="2">
    <location>
        <position position="1"/>
    </location>
</feature>